<gene>
    <name evidence="1" type="ORF">M0R45_030394</name>
</gene>
<dbReference type="Proteomes" id="UP001457282">
    <property type="component" value="Unassembled WGS sequence"/>
</dbReference>
<organism evidence="1 2">
    <name type="scientific">Rubus argutus</name>
    <name type="common">Southern blackberry</name>
    <dbReference type="NCBI Taxonomy" id="59490"/>
    <lineage>
        <taxon>Eukaryota</taxon>
        <taxon>Viridiplantae</taxon>
        <taxon>Streptophyta</taxon>
        <taxon>Embryophyta</taxon>
        <taxon>Tracheophyta</taxon>
        <taxon>Spermatophyta</taxon>
        <taxon>Magnoliopsida</taxon>
        <taxon>eudicotyledons</taxon>
        <taxon>Gunneridae</taxon>
        <taxon>Pentapetalae</taxon>
        <taxon>rosids</taxon>
        <taxon>fabids</taxon>
        <taxon>Rosales</taxon>
        <taxon>Rosaceae</taxon>
        <taxon>Rosoideae</taxon>
        <taxon>Rosoideae incertae sedis</taxon>
        <taxon>Rubus</taxon>
    </lineage>
</organism>
<dbReference type="AlphaFoldDB" id="A0AAW1WB90"/>
<proteinExistence type="predicted"/>
<dbReference type="EMBL" id="JBEDUW010000006">
    <property type="protein sequence ID" value="KAK9921901.1"/>
    <property type="molecule type" value="Genomic_DNA"/>
</dbReference>
<evidence type="ECO:0000313" key="1">
    <source>
        <dbReference type="EMBL" id="KAK9921901.1"/>
    </source>
</evidence>
<protein>
    <submittedName>
        <fullName evidence="1">Uncharacterized protein</fullName>
    </submittedName>
</protein>
<keyword evidence="2" id="KW-1185">Reference proteome</keyword>
<sequence>MPGLNLNIIAQLCRHLQSPNKSEPKFTIDQSIDLKTQEPRPCSSSSSTATSPILCPRVATPPLLLPSSTHVALFQQPICQPVLLMPQSHDGAHSRSHRHSPSQVAQFFQTSTPQICRRCYSLSVYCHRFQTTI</sequence>
<accession>A0AAW1WB90</accession>
<comment type="caution">
    <text evidence="1">The sequence shown here is derived from an EMBL/GenBank/DDBJ whole genome shotgun (WGS) entry which is preliminary data.</text>
</comment>
<name>A0AAW1WB90_RUBAR</name>
<reference evidence="1 2" key="1">
    <citation type="journal article" date="2023" name="G3 (Bethesda)">
        <title>A chromosome-length genome assembly and annotation of blackberry (Rubus argutus, cv. 'Hillquist').</title>
        <authorList>
            <person name="Bruna T."/>
            <person name="Aryal R."/>
            <person name="Dudchenko O."/>
            <person name="Sargent D.J."/>
            <person name="Mead D."/>
            <person name="Buti M."/>
            <person name="Cavallini A."/>
            <person name="Hytonen T."/>
            <person name="Andres J."/>
            <person name="Pham M."/>
            <person name="Weisz D."/>
            <person name="Mascagni F."/>
            <person name="Usai G."/>
            <person name="Natali L."/>
            <person name="Bassil N."/>
            <person name="Fernandez G.E."/>
            <person name="Lomsadze A."/>
            <person name="Armour M."/>
            <person name="Olukolu B."/>
            <person name="Poorten T."/>
            <person name="Britton C."/>
            <person name="Davik J."/>
            <person name="Ashrafi H."/>
            <person name="Aiden E.L."/>
            <person name="Borodovsky M."/>
            <person name="Worthington M."/>
        </authorList>
    </citation>
    <scope>NUCLEOTIDE SEQUENCE [LARGE SCALE GENOMIC DNA]</scope>
    <source>
        <strain evidence="1">PI 553951</strain>
    </source>
</reference>
<evidence type="ECO:0000313" key="2">
    <source>
        <dbReference type="Proteomes" id="UP001457282"/>
    </source>
</evidence>